<proteinExistence type="predicted"/>
<evidence type="ECO:0000313" key="3">
    <source>
        <dbReference type="EMBL" id="ORM71525.1"/>
    </source>
</evidence>
<dbReference type="RefSeq" id="WP_084931094.1">
    <property type="nucleotide sequence ID" value="NZ_MLFR01000001.1"/>
</dbReference>
<evidence type="ECO:0000256" key="1">
    <source>
        <dbReference type="ARBA" id="ARBA00035681"/>
    </source>
</evidence>
<protein>
    <recommendedName>
        <fullName evidence="1">Uncharacterized protein YicS</fullName>
    </recommendedName>
</protein>
<feature type="signal peptide" evidence="2">
    <location>
        <begin position="1"/>
        <end position="18"/>
    </location>
</feature>
<evidence type="ECO:0000256" key="2">
    <source>
        <dbReference type="SAM" id="SignalP"/>
    </source>
</evidence>
<evidence type="ECO:0000313" key="4">
    <source>
        <dbReference type="Proteomes" id="UP000193558"/>
    </source>
</evidence>
<feature type="chain" id="PRO_5012439566" description="Uncharacterized protein YicS" evidence="2">
    <location>
        <begin position="19"/>
        <end position="96"/>
    </location>
</feature>
<gene>
    <name evidence="3" type="ORF">HA51_00115</name>
</gene>
<dbReference type="AlphaFoldDB" id="A0A1X1D4B7"/>
<dbReference type="NCBIfam" id="NF041639">
    <property type="entry name" value="YicS_fam"/>
    <property type="match status" value="1"/>
</dbReference>
<name>A0A1X1D4B7_9GAMM</name>
<dbReference type="Proteomes" id="UP000193558">
    <property type="component" value="Unassembled WGS sequence"/>
</dbReference>
<accession>A0A1X1D4B7</accession>
<reference evidence="3 4" key="1">
    <citation type="journal article" date="2017" name="Antonie Van Leeuwenhoek">
        <title>Phylogenomic resolution of the bacterial genus Pantoea and its relationship with Erwinia and Tatumella.</title>
        <authorList>
            <person name="Palmer M."/>
            <person name="Steenkamp E.T."/>
            <person name="Coetzee M.P."/>
            <person name="Chan W.Y."/>
            <person name="van Zyl E."/>
            <person name="De Maayer P."/>
            <person name="Coutinho T.A."/>
            <person name="Blom J."/>
            <person name="Smits T.H."/>
            <person name="Duffy B."/>
            <person name="Venter S.N."/>
        </authorList>
    </citation>
    <scope>NUCLEOTIDE SEQUENCE [LARGE SCALE GENOMIC DNA]</scope>
    <source>
        <strain evidence="3 4">LMG 26275</strain>
    </source>
</reference>
<dbReference type="EMBL" id="MLFR01000001">
    <property type="protein sequence ID" value="ORM71525.1"/>
    <property type="molecule type" value="Genomic_DNA"/>
</dbReference>
<comment type="caution">
    <text evidence="3">The sequence shown here is derived from an EMBL/GenBank/DDBJ whole genome shotgun (WGS) entry which is preliminary data.</text>
</comment>
<organism evidence="3 4">
    <name type="scientific">Pantoea rwandensis</name>
    <dbReference type="NCBI Taxonomy" id="1076550"/>
    <lineage>
        <taxon>Bacteria</taxon>
        <taxon>Pseudomonadati</taxon>
        <taxon>Pseudomonadota</taxon>
        <taxon>Gammaproteobacteria</taxon>
        <taxon>Enterobacterales</taxon>
        <taxon>Erwiniaceae</taxon>
        <taxon>Pantoea</taxon>
    </lineage>
</organism>
<keyword evidence="2" id="KW-0732">Signal</keyword>
<sequence>MQRFLFLLLLFAAWGATAAAFDSLTYALNQQTLVKDLRAQCEIKASVPDEQVKKVFISSEVNHNALSAAAAALKEGKQAQYQQLLNTVRCPEFNSH</sequence>
<dbReference type="InterPro" id="IPR048144">
    <property type="entry name" value="YicS_fam"/>
</dbReference>
<dbReference type="OrthoDB" id="6548728at2"/>